<dbReference type="STRING" id="883158.HMPREF9140_01563"/>
<dbReference type="EMBL" id="AGWK01000042">
    <property type="protein sequence ID" value="EHO68523.1"/>
    <property type="molecule type" value="Genomic_DNA"/>
</dbReference>
<dbReference type="AlphaFoldDB" id="H1Q3S5"/>
<name>H1Q3S5_9BACT</name>
<sequence length="149" mass="16526">MGFADSNIKANSGGMLQPNQCQFGRQAAVGTDPVSVRPTPIRSTDRKTYFLNVNSVLRTERTDTGSVPTASLSARIGVGQTALHHSGTHILVDFLDVFKTDGFAAIGFCYTRHEFFTAHFRFVVFRLLNDEFNSLDGFAHKFFVACNER</sequence>
<evidence type="ECO:0000313" key="2">
    <source>
        <dbReference type="Proteomes" id="UP000016023"/>
    </source>
</evidence>
<comment type="caution">
    <text evidence="1">The sequence shown here is derived from an EMBL/GenBank/DDBJ whole genome shotgun (WGS) entry which is preliminary data.</text>
</comment>
<proteinExistence type="predicted"/>
<accession>H1Q3S5</accession>
<dbReference type="HOGENOM" id="CLU_1747992_0_0_10"/>
<dbReference type="Proteomes" id="UP000016023">
    <property type="component" value="Unassembled WGS sequence"/>
</dbReference>
<organism evidence="1 2">
    <name type="scientific">Prevotella micans F0438</name>
    <dbReference type="NCBI Taxonomy" id="883158"/>
    <lineage>
        <taxon>Bacteria</taxon>
        <taxon>Pseudomonadati</taxon>
        <taxon>Bacteroidota</taxon>
        <taxon>Bacteroidia</taxon>
        <taxon>Bacteroidales</taxon>
        <taxon>Prevotellaceae</taxon>
        <taxon>Prevotella</taxon>
    </lineage>
</organism>
<reference evidence="1 2" key="1">
    <citation type="submission" date="2011-12" db="EMBL/GenBank/DDBJ databases">
        <title>The Genome Sequence of Prevotella micans F0438.</title>
        <authorList>
            <consortium name="The Broad Institute Genome Sequencing Platform"/>
            <person name="Earl A."/>
            <person name="Ward D."/>
            <person name="Feldgarden M."/>
            <person name="Gevers D."/>
            <person name="Izard J."/>
            <person name="Baranova O.V."/>
            <person name="Blanton J.M."/>
            <person name="Wade W.G."/>
            <person name="Dewhirst F.E."/>
            <person name="Young S.K."/>
            <person name="Zeng Q."/>
            <person name="Gargeya S."/>
            <person name="Fitzgerald M."/>
            <person name="Haas B."/>
            <person name="Abouelleil A."/>
            <person name="Alvarado L."/>
            <person name="Arachchi H.M."/>
            <person name="Berlin A."/>
            <person name="Chapman S.B."/>
            <person name="Gearin G."/>
            <person name="Goldberg J."/>
            <person name="Griggs A."/>
            <person name="Gujja S."/>
            <person name="Hansen M."/>
            <person name="Heiman D."/>
            <person name="Howarth C."/>
            <person name="Larimer J."/>
            <person name="Lui A."/>
            <person name="MacDonald P.J.P."/>
            <person name="McCowen C."/>
            <person name="Montmayeur A."/>
            <person name="Murphy C."/>
            <person name="Neiman D."/>
            <person name="Pearson M."/>
            <person name="Priest M."/>
            <person name="Roberts A."/>
            <person name="Saif S."/>
            <person name="Shea T."/>
            <person name="Sisk P."/>
            <person name="Stolte C."/>
            <person name="Sykes S."/>
            <person name="Wortman J."/>
            <person name="Nusbaum C."/>
            <person name="Birren B."/>
        </authorList>
    </citation>
    <scope>NUCLEOTIDE SEQUENCE [LARGE SCALE GENOMIC DNA]</scope>
    <source>
        <strain evidence="1 2">F0438</strain>
    </source>
</reference>
<keyword evidence="2" id="KW-1185">Reference proteome</keyword>
<evidence type="ECO:0000313" key="1">
    <source>
        <dbReference type="EMBL" id="EHO68523.1"/>
    </source>
</evidence>
<protein>
    <submittedName>
        <fullName evidence="1">Uncharacterized protein</fullName>
    </submittedName>
</protein>
<gene>
    <name evidence="1" type="ORF">HMPREF9140_01563</name>
</gene>